<dbReference type="OMA" id="CIEMGLY"/>
<proteinExistence type="predicted"/>
<dbReference type="OrthoDB" id="1914839at2759"/>
<organism evidence="3 4">
    <name type="scientific">Ophiostoma piceae (strain UAMH 11346)</name>
    <name type="common">Sap stain fungus</name>
    <dbReference type="NCBI Taxonomy" id="1262450"/>
    <lineage>
        <taxon>Eukaryota</taxon>
        <taxon>Fungi</taxon>
        <taxon>Dikarya</taxon>
        <taxon>Ascomycota</taxon>
        <taxon>Pezizomycotina</taxon>
        <taxon>Sordariomycetes</taxon>
        <taxon>Sordariomycetidae</taxon>
        <taxon>Ophiostomatales</taxon>
        <taxon>Ophiostomataceae</taxon>
        <taxon>Ophiostoma</taxon>
    </lineage>
</organism>
<keyword evidence="4" id="KW-1185">Reference proteome</keyword>
<evidence type="ECO:0000313" key="4">
    <source>
        <dbReference type="Proteomes" id="UP000016923"/>
    </source>
</evidence>
<dbReference type="SUPFAM" id="SSF48452">
    <property type="entry name" value="TPR-like"/>
    <property type="match status" value="2"/>
</dbReference>
<feature type="repeat" description="TPR" evidence="1">
    <location>
        <begin position="85"/>
        <end position="118"/>
    </location>
</feature>
<reference evidence="3 4" key="1">
    <citation type="journal article" date="2013" name="BMC Genomics">
        <title>The genome and transcriptome of the pine saprophyte Ophiostoma piceae, and a comparison with the bark beetle-associated pine pathogen Grosmannia clavigera.</title>
        <authorList>
            <person name="Haridas S."/>
            <person name="Wang Y."/>
            <person name="Lim L."/>
            <person name="Massoumi Alamouti S."/>
            <person name="Jackman S."/>
            <person name="Docking R."/>
            <person name="Robertson G."/>
            <person name="Birol I."/>
            <person name="Bohlmann J."/>
            <person name="Breuil C."/>
        </authorList>
    </citation>
    <scope>NUCLEOTIDE SEQUENCE [LARGE SCALE GENOMIC DNA]</scope>
    <source>
        <strain evidence="3 4">UAMH 11346</strain>
    </source>
</reference>
<feature type="region of interest" description="Disordered" evidence="2">
    <location>
        <begin position="397"/>
        <end position="448"/>
    </location>
</feature>
<protein>
    <submittedName>
        <fullName evidence="3">Tpr domain-containing protein</fullName>
    </submittedName>
</protein>
<evidence type="ECO:0000256" key="1">
    <source>
        <dbReference type="PROSITE-ProRule" id="PRU00339"/>
    </source>
</evidence>
<evidence type="ECO:0000313" key="3">
    <source>
        <dbReference type="EMBL" id="EPE09214.1"/>
    </source>
</evidence>
<dbReference type="SMART" id="SM00028">
    <property type="entry name" value="TPR"/>
    <property type="match status" value="3"/>
</dbReference>
<feature type="compositionally biased region" description="Acidic residues" evidence="2">
    <location>
        <begin position="412"/>
        <end position="448"/>
    </location>
</feature>
<dbReference type="Proteomes" id="UP000016923">
    <property type="component" value="Unassembled WGS sequence"/>
</dbReference>
<dbReference type="STRING" id="1262450.S3C6T9"/>
<name>S3C6T9_OPHP1</name>
<feature type="region of interest" description="Disordered" evidence="2">
    <location>
        <begin position="1"/>
        <end position="42"/>
    </location>
</feature>
<dbReference type="InterPro" id="IPR011990">
    <property type="entry name" value="TPR-like_helical_dom_sf"/>
</dbReference>
<dbReference type="HOGENOM" id="CLU_040959_2_1_1"/>
<accession>S3C6T9</accession>
<feature type="compositionally biased region" description="Low complexity" evidence="2">
    <location>
        <begin position="18"/>
        <end position="37"/>
    </location>
</feature>
<evidence type="ECO:0000256" key="2">
    <source>
        <dbReference type="SAM" id="MobiDB-lite"/>
    </source>
</evidence>
<dbReference type="VEuPathDB" id="FungiDB:F503_06990"/>
<keyword evidence="1" id="KW-0802">TPR repeat</keyword>
<dbReference type="Pfam" id="PF13181">
    <property type="entry name" value="TPR_8"/>
    <property type="match status" value="1"/>
</dbReference>
<sequence>MAKTRPASSKKGKKNKSSSRSGASASPSAGRPSKSPRAYVDEAEIAMTQGDVEIALTAALKAQKTLEDARSGASNNIVIDGVGLAAVYSLVGEIHLENGDVEEARESLTRSVGLDTDGTLPDTLGGGVDKYLYLAQLSEEGGHDSLKWFQQGVEGLRARAGQLHKEIENERRRNKSSKTTKPASSMDGDDDDDDDEDVDEATVELTIINGKLAQILCAMAEVWMTDLSFEDDCEQQCEQLTTEATMVEPRSSEAWQTLANVRISQSREDEARTALQRSLDLWEELPADHPAIPAFSVRVSLARMLMTVGWLAKSIDVTTQLLRDDEQSVEVWYLAGYANYLLGQEQKEEAAKDAQKPQEKWKITWTEARRCLGRCLRRFQQQQYEDERLGEHANELMQELVATVGEPSQKELDEEDYEEEDEWEDDEDEEEGEGDEDNEGDEDEEMED</sequence>
<dbReference type="CDD" id="cd24142">
    <property type="entry name" value="ACL4-like"/>
    <property type="match status" value="1"/>
</dbReference>
<dbReference type="InterPro" id="IPR019734">
    <property type="entry name" value="TPR_rpt"/>
</dbReference>
<dbReference type="EMBL" id="KE148147">
    <property type="protein sequence ID" value="EPE09214.1"/>
    <property type="molecule type" value="Genomic_DNA"/>
</dbReference>
<dbReference type="Gene3D" id="1.25.40.10">
    <property type="entry name" value="Tetratricopeptide repeat domain"/>
    <property type="match status" value="2"/>
</dbReference>
<dbReference type="AlphaFoldDB" id="S3C6T9"/>
<feature type="compositionally biased region" description="Acidic residues" evidence="2">
    <location>
        <begin position="187"/>
        <end position="198"/>
    </location>
</feature>
<feature type="region of interest" description="Disordered" evidence="2">
    <location>
        <begin position="164"/>
        <end position="198"/>
    </location>
</feature>
<dbReference type="PROSITE" id="PS50005">
    <property type="entry name" value="TPR"/>
    <property type="match status" value="1"/>
</dbReference>
<gene>
    <name evidence="3" type="ORF">F503_06990</name>
</gene>
<feature type="compositionally biased region" description="Basic residues" evidence="2">
    <location>
        <begin position="8"/>
        <end position="17"/>
    </location>
</feature>
<dbReference type="eggNOG" id="ENOG502QSAH">
    <property type="taxonomic scope" value="Eukaryota"/>
</dbReference>